<name>A0A3N0V0N2_9PROT</name>
<keyword evidence="2 5" id="KW-0479">Metal-binding</keyword>
<keyword evidence="1 5" id="KW-0813">Transport</keyword>
<evidence type="ECO:0000256" key="4">
    <source>
        <dbReference type="ARBA" id="ARBA00023008"/>
    </source>
</evidence>
<keyword evidence="5" id="KW-0732">Signal</keyword>
<dbReference type="CDD" id="cd13922">
    <property type="entry name" value="Azurin"/>
    <property type="match status" value="1"/>
</dbReference>
<dbReference type="Pfam" id="PF00127">
    <property type="entry name" value="Copper-bind"/>
    <property type="match status" value="1"/>
</dbReference>
<keyword evidence="4 5" id="KW-0186">Copper</keyword>
<dbReference type="EMBL" id="RJVP01000003">
    <property type="protein sequence ID" value="ROH86162.1"/>
    <property type="molecule type" value="Genomic_DNA"/>
</dbReference>
<evidence type="ECO:0000256" key="1">
    <source>
        <dbReference type="ARBA" id="ARBA00022448"/>
    </source>
</evidence>
<dbReference type="NCBIfam" id="TIGR02695">
    <property type="entry name" value="azurin"/>
    <property type="match status" value="1"/>
</dbReference>
<keyword evidence="8" id="KW-1185">Reference proteome</keyword>
<comment type="subcellular location">
    <subcellularLocation>
        <location evidence="5">Periplasm</location>
    </subcellularLocation>
</comment>
<protein>
    <recommendedName>
        <fullName evidence="5">Azurin</fullName>
    </recommendedName>
</protein>
<dbReference type="GO" id="GO:0005507">
    <property type="term" value="F:copper ion binding"/>
    <property type="evidence" value="ECO:0007669"/>
    <property type="project" value="UniProtKB-UniRule"/>
</dbReference>
<dbReference type="Proteomes" id="UP000275137">
    <property type="component" value="Unassembled WGS sequence"/>
</dbReference>
<feature type="domain" description="Blue (type 1) copper" evidence="6">
    <location>
        <begin position="25"/>
        <end position="149"/>
    </location>
</feature>
<dbReference type="InterPro" id="IPR050845">
    <property type="entry name" value="Cu-binding_ET"/>
</dbReference>
<evidence type="ECO:0000259" key="6">
    <source>
        <dbReference type="Pfam" id="PF00127"/>
    </source>
</evidence>
<dbReference type="PROSITE" id="PS00196">
    <property type="entry name" value="COPPER_BLUE"/>
    <property type="match status" value="1"/>
</dbReference>
<dbReference type="InterPro" id="IPR000923">
    <property type="entry name" value="BlueCu_1"/>
</dbReference>
<evidence type="ECO:0000256" key="3">
    <source>
        <dbReference type="ARBA" id="ARBA00022982"/>
    </source>
</evidence>
<dbReference type="InterPro" id="IPR008972">
    <property type="entry name" value="Cupredoxin"/>
</dbReference>
<keyword evidence="5" id="KW-0574">Periplasm</keyword>
<feature type="signal peptide" evidence="5">
    <location>
        <begin position="1"/>
        <end position="22"/>
    </location>
</feature>
<dbReference type="PANTHER" id="PTHR38439">
    <property type="entry name" value="AURACYANIN-B"/>
    <property type="match status" value="1"/>
</dbReference>
<evidence type="ECO:0000313" key="7">
    <source>
        <dbReference type="EMBL" id="ROH86162.1"/>
    </source>
</evidence>
<dbReference type="AlphaFoldDB" id="A0A3N0V0N2"/>
<dbReference type="InterPro" id="IPR014068">
    <property type="entry name" value="Azurin"/>
</dbReference>
<keyword evidence="3 5" id="KW-0249">Electron transport</keyword>
<dbReference type="Gene3D" id="2.60.40.420">
    <property type="entry name" value="Cupredoxins - blue copper proteins"/>
    <property type="match status" value="1"/>
</dbReference>
<dbReference type="GO" id="GO:0042597">
    <property type="term" value="C:periplasmic space"/>
    <property type="evidence" value="ECO:0007669"/>
    <property type="project" value="UniProtKB-SubCell"/>
</dbReference>
<comment type="caution">
    <text evidence="7">The sequence shown here is derived from an EMBL/GenBank/DDBJ whole genome shotgun (WGS) entry which is preliminary data.</text>
</comment>
<comment type="function">
    <text evidence="5">Transfers electrons from cytochrome c551 to cytochrome oxidase.</text>
</comment>
<dbReference type="SUPFAM" id="SSF49503">
    <property type="entry name" value="Cupredoxins"/>
    <property type="match status" value="1"/>
</dbReference>
<dbReference type="PANTHER" id="PTHR38439:SF2">
    <property type="entry name" value="OUTER MEMBRANE PROTEIN H.8"/>
    <property type="match status" value="1"/>
</dbReference>
<sequence length="151" mass="15709">MKSIAMVGAVMLAGLFAQSASANECVHTVEATASMAFNVKEIAVKKSCKEVTINLKNTGTMAKAVMGHNIVITKTADMSAVANDGMAAGADKNYVKPNDARVIAASTVIGGGETTTFKFKTDKLSAKEAYSFFCSFPGHSGIMKGTFKVVG</sequence>
<reference evidence="7 8" key="1">
    <citation type="submission" date="2018-10" db="EMBL/GenBank/DDBJ databases">
        <authorList>
            <person name="Chen W.-M."/>
        </authorList>
    </citation>
    <scope>NUCLEOTIDE SEQUENCE [LARGE SCALE GENOMIC DNA]</scope>
    <source>
        <strain evidence="7 8">H-5</strain>
    </source>
</reference>
<dbReference type="InterPro" id="IPR028871">
    <property type="entry name" value="BlueCu_1_BS"/>
</dbReference>
<evidence type="ECO:0000313" key="8">
    <source>
        <dbReference type="Proteomes" id="UP000275137"/>
    </source>
</evidence>
<dbReference type="GO" id="GO:0009055">
    <property type="term" value="F:electron transfer activity"/>
    <property type="evidence" value="ECO:0007669"/>
    <property type="project" value="InterPro"/>
</dbReference>
<proteinExistence type="predicted"/>
<dbReference type="RefSeq" id="WP_123237222.1">
    <property type="nucleotide sequence ID" value="NZ_RJVP01000003.1"/>
</dbReference>
<evidence type="ECO:0000256" key="5">
    <source>
        <dbReference type="RuleBase" id="RU363017"/>
    </source>
</evidence>
<gene>
    <name evidence="7" type="primary">azu</name>
    <name evidence="7" type="ORF">ED236_06825</name>
</gene>
<evidence type="ECO:0000256" key="2">
    <source>
        <dbReference type="ARBA" id="ARBA00022723"/>
    </source>
</evidence>
<organism evidence="7 8">
    <name type="scientific">Pseudomethylobacillus aquaticus</name>
    <dbReference type="NCBI Taxonomy" id="2676064"/>
    <lineage>
        <taxon>Bacteria</taxon>
        <taxon>Pseudomonadati</taxon>
        <taxon>Pseudomonadota</taxon>
        <taxon>Betaproteobacteria</taxon>
        <taxon>Nitrosomonadales</taxon>
        <taxon>Methylophilaceae</taxon>
        <taxon>Pseudomethylobacillus</taxon>
    </lineage>
</organism>
<accession>A0A3N0V0N2</accession>
<feature type="chain" id="PRO_5017854197" description="Azurin" evidence="5">
    <location>
        <begin position="23"/>
        <end position="151"/>
    </location>
</feature>